<name>A0A7R7HWE1_9ACTN</name>
<dbReference type="KEGG" id="atl:Athai_24900"/>
<dbReference type="Proteomes" id="UP000611640">
    <property type="component" value="Chromosome"/>
</dbReference>
<gene>
    <name evidence="2" type="ORF">Athai_24900</name>
</gene>
<sequence length="67" mass="7019">MATSRIGALAAGRPRTASSSHPARHTTAIPTAIPTLAAGMVRDGTGTHRHRVSRPRVEPVATRPSLE</sequence>
<keyword evidence="3" id="KW-1185">Reference proteome</keyword>
<proteinExistence type="predicted"/>
<reference evidence="2 3" key="1">
    <citation type="submission" date="2020-08" db="EMBL/GenBank/DDBJ databases">
        <title>Whole genome shotgun sequence of Actinocatenispora thailandica NBRC 105041.</title>
        <authorList>
            <person name="Komaki H."/>
            <person name="Tamura T."/>
        </authorList>
    </citation>
    <scope>NUCLEOTIDE SEQUENCE [LARGE SCALE GENOMIC DNA]</scope>
    <source>
        <strain evidence="2 3">NBRC 105041</strain>
    </source>
</reference>
<organism evidence="2 3">
    <name type="scientific">Actinocatenispora thailandica</name>
    <dbReference type="NCBI Taxonomy" id="227318"/>
    <lineage>
        <taxon>Bacteria</taxon>
        <taxon>Bacillati</taxon>
        <taxon>Actinomycetota</taxon>
        <taxon>Actinomycetes</taxon>
        <taxon>Micromonosporales</taxon>
        <taxon>Micromonosporaceae</taxon>
        <taxon>Actinocatenispora</taxon>
    </lineage>
</organism>
<dbReference type="AlphaFoldDB" id="A0A7R7HWE1"/>
<accession>A0A7R7HWE1</accession>
<protein>
    <submittedName>
        <fullName evidence="2">Uncharacterized protein</fullName>
    </submittedName>
</protein>
<feature type="region of interest" description="Disordered" evidence="1">
    <location>
        <begin position="1"/>
        <end position="67"/>
    </location>
</feature>
<evidence type="ECO:0000313" key="3">
    <source>
        <dbReference type="Proteomes" id="UP000611640"/>
    </source>
</evidence>
<evidence type="ECO:0000313" key="2">
    <source>
        <dbReference type="EMBL" id="BCJ34987.1"/>
    </source>
</evidence>
<feature type="compositionally biased region" description="Low complexity" evidence="1">
    <location>
        <begin position="26"/>
        <end position="38"/>
    </location>
</feature>
<evidence type="ECO:0000256" key="1">
    <source>
        <dbReference type="SAM" id="MobiDB-lite"/>
    </source>
</evidence>
<dbReference type="EMBL" id="AP023355">
    <property type="protein sequence ID" value="BCJ34987.1"/>
    <property type="molecule type" value="Genomic_DNA"/>
</dbReference>